<feature type="compositionally biased region" description="Pro residues" evidence="1">
    <location>
        <begin position="351"/>
        <end position="373"/>
    </location>
</feature>
<dbReference type="GO" id="GO:0004386">
    <property type="term" value="F:helicase activity"/>
    <property type="evidence" value="ECO:0007669"/>
    <property type="project" value="InterPro"/>
</dbReference>
<feature type="region of interest" description="Disordered" evidence="1">
    <location>
        <begin position="328"/>
        <end position="384"/>
    </location>
</feature>
<dbReference type="InterPro" id="IPR025103">
    <property type="entry name" value="DUF4011"/>
</dbReference>
<sequence length="1998" mass="216020">MAGASAAGAVAILAEVAPCFTYASYQNAVPVLRALTLANMTSEVHAGLRLEMTATPPFLRPKSWAIDRLAAGDRQTVFDRLVHFDLDYLRGLDEAERGEVAFVLRKEGEVLTEARLPVRLLARDEWGGIADMAQLLPAFVMPNDPAVAALLRTASQALERNRIPSGMDGYQSGDPRRARILAAAIYAAGAAMGLHYAEPPASFEARGQKIRRPSVVQAQGFATCLDSTLLFAAAFEAAGLNPVVLLFEGHAAVGVWLSPRTLPLAVTADPMEVRKAIAAGEMMVFETTGVTRRPVLAIDRAQEAVAARLGEAREREFRAAIDVKRLREGGITPLPSHEERAKEPETAGEPQPEPGDPLIILPPPGPEPAPAPPQSGEEKPTTPEGRIARWQKKLLDLTLSNRLLNFKDTRRTVPFLCTDAAHLENRLAAGATIRIVSLPEQNPIGERDPGTFRDMRGHDIHLGFAAEALARDELPAPLAPDQLEARLIELHRAARNDLSEGGTNTLFLAVGFLRWRRGGKDHRAPLLLVPVKLDRVAASARFNLRFHEDEPRFNATLLKFLESEFSLSLPQLEEPLPQDGTGVDVAALIEKVRTAVREVPGLEVTSDTALSTFSFAKYLMWKDLVERAAKLRENRLVRHLIDTPDAPFPEVDAPAPAPADLDRTFAPREVVCLLPADSSQIVASVMAAAGHDMVIVGPPGTGKSQTIANMIAHCLAVGKSVLFVAEKAAALNVVHRRLKEHGLGPHCLELHSSKTDRRHFLGQLRAAWEEGGAADDRDWIVGNGKLQRRRDELNTYVEALHAPHGNGLSAFEAVGTVLRGVDRDVPALSFPAADALDAAARQALEELAEEAGRTFAAVGTRPALRFVDVEQWSGTWQRDLLGAASGLGAAAGGLAAAFDGFLEALGLPARPDAGLPEIERFEAFAVALEACAAADHAVVFDPDFDALAPALHALGESLSGAKGAEARLVGQFAREEIARIPLDDLERDWRAAAASAWPLRVTRLAKVRNLIATYAVSGKPDPQEVLPLLRRLKGHLDQIAANPLAGGKLGFAGIDSDIPAMTAHLARCAELRRAFSELPLDDEEAQEAIDAFAPVAMAGEDRYRVRPAAGALRAAMDAFAVAGRGFTAAAGCDPAAIIGAGSLGELAGAMEEIAAAQTALADWSSWCAVKHRATEAGIGPLVEALEQGLLAPGFMGSAFRLAYARWWAPLALDATPALRDFRRFRHEHAIGDFRALDDFVRGQASARVRHRIAHGLPPAHGVPRNSELGLLNHQMALQRPSKSIREMIAAMPQSFPKLAPCLLMSPLSIAQYLPPAHPLFDVVIFDEASQITTWDAVGAIARARQTVIVGDPKQLPPTNFFGRNEEDDEEIEDHQKDLESILDEARTSGLPVRYLSWHYRSRDESLIAFSNAAYYGNRLVTFPAPEADGRAVRLRRVPEGVYLSGQGGGRTNPLEARAVADEAVARMRAALEQPERARPTLGIITFNLPQQALIQDLLDKARRDDPALEWFFSEDRFEPTIVKNLENVQGDERDVILFSITYTKDAAGVRRMNFGALNRDGGERRLNVAITRARQEMLVFSGTEAEHLDLSRTGKPGVRHLKAFLDYAARGPAALAAPDRGSVGAAESPFEEAVAIALATRGWKVATQVGVSAFRIDLAVQHPEKPGLYLAGIECDGATYHRSATARDRDKVREEVLRGLGWKILRVWSTDWWRDADGALTTVDEALKALLAAGVPEPATAAAHWDLGAAVDPVADEVAETPEPAEEPEAPPEPEERVGQGPPTRPAPDAAARHDGPLFAERGAAESGPRYLTADLSAFTARPDQFFEKSYGPTLAAMIETVLDCEAPVREDVLAQRIARVHGWLRTGPRIKARITHCLDTVERTAESSGDFLWRAGSVRDLVAYRAPSGEASRRAVAEIPLAELAYVVDRNRHILEEPDPPVALARLLGIDRLTAVTRPRLAEAIERVALRTRAAVNGDPSPAAAPDAVPPEAPPQS</sequence>
<gene>
    <name evidence="6" type="ORF">D9R14_00745</name>
</gene>
<feature type="domain" description="Restriction endonuclease type II-like" evidence="5">
    <location>
        <begin position="1630"/>
        <end position="1727"/>
    </location>
</feature>
<dbReference type="InterPro" id="IPR027417">
    <property type="entry name" value="P-loop_NTPase"/>
</dbReference>
<evidence type="ECO:0000313" key="6">
    <source>
        <dbReference type="EMBL" id="RLP81568.1"/>
    </source>
</evidence>
<dbReference type="InterPro" id="IPR049468">
    <property type="entry name" value="Restrct_endonuc-II-like_dom"/>
</dbReference>
<feature type="compositionally biased region" description="Pro residues" evidence="1">
    <location>
        <begin position="1989"/>
        <end position="1998"/>
    </location>
</feature>
<dbReference type="FunFam" id="3.40.50.300:FF:002063">
    <property type="entry name" value="DNA helicase related protein"/>
    <property type="match status" value="1"/>
</dbReference>
<dbReference type="Gene3D" id="3.40.50.300">
    <property type="entry name" value="P-loop containing nucleotide triphosphate hydrolases"/>
    <property type="match status" value="3"/>
</dbReference>
<keyword evidence="7" id="KW-1185">Reference proteome</keyword>
<feature type="domain" description="DUF3320" evidence="2">
    <location>
        <begin position="1824"/>
        <end position="1872"/>
    </location>
</feature>
<feature type="region of interest" description="Disordered" evidence="1">
    <location>
        <begin position="1976"/>
        <end position="1998"/>
    </location>
</feature>
<proteinExistence type="predicted"/>
<dbReference type="OrthoDB" id="9757917at2"/>
<dbReference type="InterPro" id="IPR047187">
    <property type="entry name" value="SF1_C_Upf1"/>
</dbReference>
<dbReference type="Pfam" id="PF13086">
    <property type="entry name" value="AAA_11"/>
    <property type="match status" value="1"/>
</dbReference>
<dbReference type="RefSeq" id="WP_121621383.1">
    <property type="nucleotide sequence ID" value="NZ_JACIIW010000004.1"/>
</dbReference>
<accession>A0A3L7AQ09</accession>
<feature type="compositionally biased region" description="Acidic residues" evidence="1">
    <location>
        <begin position="1757"/>
        <end position="1773"/>
    </location>
</feature>
<dbReference type="InterPro" id="IPR041679">
    <property type="entry name" value="DNA2/NAM7-like_C"/>
</dbReference>
<dbReference type="CDD" id="cd18808">
    <property type="entry name" value="SF1_C_Upf1"/>
    <property type="match status" value="1"/>
</dbReference>
<dbReference type="Pfam" id="PF11784">
    <property type="entry name" value="DUF3320"/>
    <property type="match status" value="1"/>
</dbReference>
<evidence type="ECO:0000259" key="4">
    <source>
        <dbReference type="Pfam" id="PF13087"/>
    </source>
</evidence>
<protein>
    <submittedName>
        <fullName evidence="6">DUF3320 domain-containing protein</fullName>
    </submittedName>
</protein>
<dbReference type="InterPro" id="IPR011335">
    <property type="entry name" value="Restrct_endonuc-II-like"/>
</dbReference>
<dbReference type="EMBL" id="RCTF01000001">
    <property type="protein sequence ID" value="RLP81568.1"/>
    <property type="molecule type" value="Genomic_DNA"/>
</dbReference>
<feature type="compositionally biased region" description="Basic and acidic residues" evidence="1">
    <location>
        <begin position="336"/>
        <end position="345"/>
    </location>
</feature>
<evidence type="ECO:0000259" key="3">
    <source>
        <dbReference type="Pfam" id="PF13086"/>
    </source>
</evidence>
<organism evidence="6 7">
    <name type="scientific">Xanthobacter tagetidis</name>
    <dbReference type="NCBI Taxonomy" id="60216"/>
    <lineage>
        <taxon>Bacteria</taxon>
        <taxon>Pseudomonadati</taxon>
        <taxon>Pseudomonadota</taxon>
        <taxon>Alphaproteobacteria</taxon>
        <taxon>Hyphomicrobiales</taxon>
        <taxon>Xanthobacteraceae</taxon>
        <taxon>Xanthobacter</taxon>
    </lineage>
</organism>
<dbReference type="SUPFAM" id="SSF52540">
    <property type="entry name" value="P-loop containing nucleoside triphosphate hydrolases"/>
    <property type="match status" value="1"/>
</dbReference>
<dbReference type="InterPro" id="IPR041677">
    <property type="entry name" value="DNA2/NAM7_AAA_11"/>
</dbReference>
<evidence type="ECO:0000259" key="2">
    <source>
        <dbReference type="Pfam" id="PF11784"/>
    </source>
</evidence>
<dbReference type="Pfam" id="PF13087">
    <property type="entry name" value="AAA_12"/>
    <property type="match status" value="1"/>
</dbReference>
<dbReference type="Proteomes" id="UP000269692">
    <property type="component" value="Unassembled WGS sequence"/>
</dbReference>
<name>A0A3L7AQ09_9HYPH</name>
<evidence type="ECO:0000313" key="7">
    <source>
        <dbReference type="Proteomes" id="UP000269692"/>
    </source>
</evidence>
<feature type="region of interest" description="Disordered" evidence="1">
    <location>
        <begin position="1757"/>
        <end position="1794"/>
    </location>
</feature>
<evidence type="ECO:0000259" key="5">
    <source>
        <dbReference type="Pfam" id="PF18741"/>
    </source>
</evidence>
<dbReference type="Gene3D" id="3.40.960.10">
    <property type="entry name" value="VSR Endonuclease"/>
    <property type="match status" value="1"/>
</dbReference>
<dbReference type="Pfam" id="PF13195">
    <property type="entry name" value="DUF4011"/>
    <property type="match status" value="1"/>
</dbReference>
<dbReference type="PANTHER" id="PTHR10887:SF495">
    <property type="entry name" value="HELICASE SENATAXIN ISOFORM X1-RELATED"/>
    <property type="match status" value="1"/>
</dbReference>
<reference evidence="6 7" key="1">
    <citation type="submission" date="2018-10" db="EMBL/GenBank/DDBJ databases">
        <title>Xanthobacter tagetidis genome sequencing and assembly.</title>
        <authorList>
            <person name="Maclea K.S."/>
            <person name="Goen A.E."/>
            <person name="Fatima S.A."/>
        </authorList>
    </citation>
    <scope>NUCLEOTIDE SEQUENCE [LARGE SCALE GENOMIC DNA]</scope>
    <source>
        <strain evidence="6 7">ATCC 700314</strain>
    </source>
</reference>
<comment type="caution">
    <text evidence="6">The sequence shown here is derived from an EMBL/GenBank/DDBJ whole genome shotgun (WGS) entry which is preliminary data.</text>
</comment>
<dbReference type="SUPFAM" id="SSF52980">
    <property type="entry name" value="Restriction endonuclease-like"/>
    <property type="match status" value="1"/>
</dbReference>
<evidence type="ECO:0000256" key="1">
    <source>
        <dbReference type="SAM" id="MobiDB-lite"/>
    </source>
</evidence>
<dbReference type="InterPro" id="IPR045055">
    <property type="entry name" value="DNA2/NAM7-like"/>
</dbReference>
<dbReference type="InterPro" id="IPR021754">
    <property type="entry name" value="DUF3320"/>
</dbReference>
<dbReference type="PANTHER" id="PTHR10887">
    <property type="entry name" value="DNA2/NAM7 HELICASE FAMILY"/>
    <property type="match status" value="1"/>
</dbReference>
<feature type="domain" description="DNA2/NAM7 helicase helicase" evidence="3">
    <location>
        <begin position="1319"/>
        <end position="1358"/>
    </location>
</feature>
<dbReference type="Pfam" id="PF18741">
    <property type="entry name" value="MTES_1575"/>
    <property type="match status" value="1"/>
</dbReference>
<dbReference type="FunFam" id="3.40.960.10:FF:000002">
    <property type="entry name" value="DNA helicase related protein"/>
    <property type="match status" value="1"/>
</dbReference>
<feature type="domain" description="DNA2/NAM7 helicase-like C-terminal" evidence="4">
    <location>
        <begin position="1382"/>
        <end position="1580"/>
    </location>
</feature>